<dbReference type="RefSeq" id="WP_343766330.1">
    <property type="nucleotide sequence ID" value="NZ_BAAACF010000001.1"/>
</dbReference>
<dbReference type="CDD" id="cd08645">
    <property type="entry name" value="FMT_core_GART"/>
    <property type="match status" value="1"/>
</dbReference>
<dbReference type="NCBIfam" id="TIGR00639">
    <property type="entry name" value="PurN"/>
    <property type="match status" value="1"/>
</dbReference>
<comment type="catalytic activity">
    <reaction evidence="4">
        <text>N(1)-(5-phospho-beta-D-ribosyl)glycinamide + (6R)-10-formyltetrahydrofolate = N(2)-formyl-N(1)-(5-phospho-beta-D-ribosyl)glycinamide + (6S)-5,6,7,8-tetrahydrofolate + H(+)</text>
        <dbReference type="Rhea" id="RHEA:15053"/>
        <dbReference type="ChEBI" id="CHEBI:15378"/>
        <dbReference type="ChEBI" id="CHEBI:57453"/>
        <dbReference type="ChEBI" id="CHEBI:143788"/>
        <dbReference type="ChEBI" id="CHEBI:147286"/>
        <dbReference type="ChEBI" id="CHEBI:195366"/>
        <dbReference type="EC" id="2.1.2.2"/>
    </reaction>
</comment>
<dbReference type="InterPro" id="IPR004607">
    <property type="entry name" value="GART"/>
</dbReference>
<evidence type="ECO:0000313" key="6">
    <source>
        <dbReference type="EMBL" id="GAA0718527.1"/>
    </source>
</evidence>
<evidence type="ECO:0000313" key="7">
    <source>
        <dbReference type="Proteomes" id="UP001500339"/>
    </source>
</evidence>
<dbReference type="SUPFAM" id="SSF53328">
    <property type="entry name" value="Formyltransferase"/>
    <property type="match status" value="1"/>
</dbReference>
<comment type="caution">
    <text evidence="6">The sequence shown here is derived from an EMBL/GenBank/DDBJ whole genome shotgun (WGS) entry which is preliminary data.</text>
</comment>
<organism evidence="6 7">
    <name type="scientific">Clostridium malenominatum</name>
    <dbReference type="NCBI Taxonomy" id="1539"/>
    <lineage>
        <taxon>Bacteria</taxon>
        <taxon>Bacillati</taxon>
        <taxon>Bacillota</taxon>
        <taxon>Clostridia</taxon>
        <taxon>Eubacteriales</taxon>
        <taxon>Clostridiaceae</taxon>
        <taxon>Clostridium</taxon>
    </lineage>
</organism>
<dbReference type="HAMAP" id="MF_01930">
    <property type="entry name" value="PurN"/>
    <property type="match status" value="1"/>
</dbReference>
<dbReference type="InterPro" id="IPR002376">
    <property type="entry name" value="Formyl_transf_N"/>
</dbReference>
<comment type="function">
    <text evidence="4">Catalyzes the transfer of a formyl group from 10-formyltetrahydrofolate to 5-phospho-ribosyl-glycinamide (GAR), producing 5-phospho-ribosyl-N-formylglycinamide (FGAR) and tetrahydrofolate.</text>
</comment>
<dbReference type="PANTHER" id="PTHR43369">
    <property type="entry name" value="PHOSPHORIBOSYLGLYCINAMIDE FORMYLTRANSFERASE"/>
    <property type="match status" value="1"/>
</dbReference>
<dbReference type="EMBL" id="BAAACF010000001">
    <property type="protein sequence ID" value="GAA0718527.1"/>
    <property type="molecule type" value="Genomic_DNA"/>
</dbReference>
<feature type="domain" description="Formyl transferase N-terminal" evidence="5">
    <location>
        <begin position="3"/>
        <end position="184"/>
    </location>
</feature>
<feature type="active site" description="Proton donor" evidence="4">
    <location>
        <position position="106"/>
    </location>
</feature>
<feature type="binding site" evidence="4">
    <location>
        <position position="104"/>
    </location>
    <ligand>
        <name>(6R)-10-formyltetrahydrofolate</name>
        <dbReference type="ChEBI" id="CHEBI:195366"/>
    </ligand>
</feature>
<dbReference type="InterPro" id="IPR036477">
    <property type="entry name" value="Formyl_transf_N_sf"/>
</dbReference>
<dbReference type="Pfam" id="PF00551">
    <property type="entry name" value="Formyl_trans_N"/>
    <property type="match status" value="1"/>
</dbReference>
<evidence type="ECO:0000256" key="3">
    <source>
        <dbReference type="ARBA" id="ARBA00022755"/>
    </source>
</evidence>
<reference evidence="6 7" key="1">
    <citation type="journal article" date="2019" name="Int. J. Syst. Evol. Microbiol.">
        <title>The Global Catalogue of Microorganisms (GCM) 10K type strain sequencing project: providing services to taxonomists for standard genome sequencing and annotation.</title>
        <authorList>
            <consortium name="The Broad Institute Genomics Platform"/>
            <consortium name="The Broad Institute Genome Sequencing Center for Infectious Disease"/>
            <person name="Wu L."/>
            <person name="Ma J."/>
        </authorList>
    </citation>
    <scope>NUCLEOTIDE SEQUENCE [LARGE SCALE GENOMIC DNA]</scope>
    <source>
        <strain evidence="6 7">JCM 1405</strain>
    </source>
</reference>
<evidence type="ECO:0000256" key="1">
    <source>
        <dbReference type="ARBA" id="ARBA00005054"/>
    </source>
</evidence>
<comment type="caution">
    <text evidence="4">Lacks conserved residue(s) required for the propagation of feature annotation.</text>
</comment>
<gene>
    <name evidence="4 6" type="primary">purN</name>
    <name evidence="6" type="ORF">GCM10008905_05480</name>
</gene>
<evidence type="ECO:0000256" key="4">
    <source>
        <dbReference type="HAMAP-Rule" id="MF_01930"/>
    </source>
</evidence>
<feature type="site" description="Raises pKa of active site His" evidence="4">
    <location>
        <position position="147"/>
    </location>
</feature>
<evidence type="ECO:0000259" key="5">
    <source>
        <dbReference type="Pfam" id="PF00551"/>
    </source>
</evidence>
<comment type="similarity">
    <text evidence="4">Belongs to the GART family.</text>
</comment>
<proteinExistence type="inferred from homology"/>
<dbReference type="PANTHER" id="PTHR43369:SF2">
    <property type="entry name" value="PHOSPHORIBOSYLGLYCINAMIDE FORMYLTRANSFERASE"/>
    <property type="match status" value="1"/>
</dbReference>
<keyword evidence="7" id="KW-1185">Reference proteome</keyword>
<sequence length="202" mass="22205">MYKIAVLVSGSGSNLQALIDNIESGFLNCKIQCVISDKPGVFALERAKKAGIDTYVADKKEYKDELSDKILSLIDGKVDLIVLAGYLSILKGKIIEQFKNRVINIHPSLIPSFMGNGMYGLKVHKAAIEYGVKVTGCTVHIVDEGTDTGPIILQRTVTVLEGDSEETLQKRVLEEEHKALSEAVKLYIEGKIKVQGRKIFVI</sequence>
<dbReference type="Gene3D" id="3.40.50.170">
    <property type="entry name" value="Formyl transferase, N-terminal domain"/>
    <property type="match status" value="1"/>
</dbReference>
<comment type="pathway">
    <text evidence="1 4">Purine metabolism; IMP biosynthesis via de novo pathway; N(2)-formyl-N(1)-(5-phospho-D-ribosyl)glycinamide from N(1)-(5-phospho-D-ribosyl)glycinamide (10-formyl THF route): step 1/1.</text>
</comment>
<protein>
    <recommendedName>
        <fullName evidence="4">Phosphoribosylglycinamide formyltransferase</fullName>
        <ecNumber evidence="4">2.1.2.2</ecNumber>
    </recommendedName>
    <alternativeName>
        <fullName evidence="4">5'-phosphoribosylglycinamide transformylase</fullName>
    </alternativeName>
    <alternativeName>
        <fullName evidence="4">GAR transformylase</fullName>
        <shortName evidence="4">GART</shortName>
    </alternativeName>
</protein>
<feature type="binding site" evidence="4">
    <location>
        <begin position="12"/>
        <end position="14"/>
    </location>
    <ligand>
        <name>N(1)-(5-phospho-beta-D-ribosyl)glycinamide</name>
        <dbReference type="ChEBI" id="CHEBI:143788"/>
    </ligand>
</feature>
<name>A0ABN1IP74_9CLOT</name>
<keyword evidence="3 4" id="KW-0658">Purine biosynthesis</keyword>
<dbReference type="EC" id="2.1.2.2" evidence="4"/>
<evidence type="ECO:0000256" key="2">
    <source>
        <dbReference type="ARBA" id="ARBA00022679"/>
    </source>
</evidence>
<keyword evidence="2 4" id="KW-0808">Transferase</keyword>
<feature type="binding site" evidence="4">
    <location>
        <position position="63"/>
    </location>
    <ligand>
        <name>(6R)-10-formyltetrahydrofolate</name>
        <dbReference type="ChEBI" id="CHEBI:195366"/>
    </ligand>
</feature>
<accession>A0ABN1IP74</accession>
<dbReference type="Proteomes" id="UP001500339">
    <property type="component" value="Unassembled WGS sequence"/>
</dbReference>